<evidence type="ECO:0000313" key="1">
    <source>
        <dbReference type="EMBL" id="VEU83256.1"/>
    </source>
</evidence>
<name>A0A449BLE7_9MOLU</name>
<gene>
    <name evidence="1" type="ORF">NCTC10172_01331</name>
</gene>
<dbReference type="KEGG" id="ahk:NCTC10172_01331"/>
<protein>
    <submittedName>
        <fullName evidence="1">Uncharacterized protein</fullName>
    </submittedName>
</protein>
<keyword evidence="2" id="KW-1185">Reference proteome</keyword>
<proteinExistence type="predicted"/>
<dbReference type="RefSeq" id="WP_035368733.1">
    <property type="nucleotide sequence ID" value="NZ_LR215050.1"/>
</dbReference>
<dbReference type="EMBL" id="LR215050">
    <property type="protein sequence ID" value="VEU83256.1"/>
    <property type="molecule type" value="Genomic_DNA"/>
</dbReference>
<evidence type="ECO:0000313" key="2">
    <source>
        <dbReference type="Proteomes" id="UP000290909"/>
    </source>
</evidence>
<sequence>MGKIKIAIVAFMVMLGSLGVAFALFVFNDPVTADDSLGLVLEGYTEVGTVTLSSPEYFFAGLATDKEGISIDNATAMANHYAIVEVTHKYAEDLAQAPVNGFVYTMPTVELLNEDLAEYLTVSVSAITELGSVAENNETTGSYKVTLSWNANKVPTTEAEYLAFRTIFMDAIADGNELISFTITVAAQE</sequence>
<reference evidence="1 2" key="1">
    <citation type="submission" date="2019-01" db="EMBL/GenBank/DDBJ databases">
        <authorList>
            <consortium name="Pathogen Informatics"/>
        </authorList>
    </citation>
    <scope>NUCLEOTIDE SEQUENCE [LARGE SCALE GENOMIC DNA]</scope>
    <source>
        <strain evidence="1 2">NCTC10172</strain>
    </source>
</reference>
<accession>A0A449BLE7</accession>
<organism evidence="1 2">
    <name type="scientific">Acholeplasma hippikon</name>
    <dbReference type="NCBI Taxonomy" id="264636"/>
    <lineage>
        <taxon>Bacteria</taxon>
        <taxon>Bacillati</taxon>
        <taxon>Mycoplasmatota</taxon>
        <taxon>Mollicutes</taxon>
        <taxon>Acholeplasmatales</taxon>
        <taxon>Acholeplasmataceae</taxon>
        <taxon>Acholeplasma</taxon>
    </lineage>
</organism>
<dbReference type="Proteomes" id="UP000290909">
    <property type="component" value="Chromosome"/>
</dbReference>
<dbReference type="AlphaFoldDB" id="A0A449BLE7"/>